<feature type="signal peptide" evidence="3">
    <location>
        <begin position="1"/>
        <end position="29"/>
    </location>
</feature>
<dbReference type="PANTHER" id="PTHR10009:SF18">
    <property type="entry name" value="PROTEIN YELLOW-LIKE PROTEIN"/>
    <property type="match status" value="1"/>
</dbReference>
<dbReference type="PROSITE" id="PS51318">
    <property type="entry name" value="TAT"/>
    <property type="match status" value="1"/>
</dbReference>
<dbReference type="EMBL" id="CP165628">
    <property type="protein sequence ID" value="XDU72472.1"/>
    <property type="molecule type" value="Genomic_DNA"/>
</dbReference>
<sequence>MNRRDFFKASLLTTGSVALLGTNLAQAFAATDYGLSKGLGSELKQVASLRWLSNAIAVTSTGRNFVGLPRWPTNEKTPSVAELLPDGTLKPFPGGSWNEWQPGQPGDDAFVLINTVHIFDDDTLWVVDQGDPKLDRKAQKILQFDTKTGKLLKKITFDEHVLPKGGNINDLRLDSKYAYFTDSGLGGIIYTDLESGKSWRRLGNHPSVKAKLERPAMDETGTVLQKDDGSPKVVNSDPIELSPDGKWLYYQTLSGPMYRVPTASLRDEKLSEQALGQQVEFVYDTPALSGTAIDNKGNIYMAEAQRPRVIMLTPDGDLKVIVEDDRIWGPDALFISHQRELYIPCPQTARLAYNRGPGGKDLVQRPYKIYKVKLPDYAGDREPVPPVSQKA</sequence>
<dbReference type="RefSeq" id="WP_369789270.1">
    <property type="nucleotide sequence ID" value="NZ_CP165628.1"/>
</dbReference>
<dbReference type="InterPro" id="IPR011042">
    <property type="entry name" value="6-blade_b-propeller_TolB-like"/>
</dbReference>
<gene>
    <name evidence="4" type="ORF">AB3G37_23840</name>
</gene>
<keyword evidence="2" id="KW-0964">Secreted</keyword>
<accession>A0AB39VT61</accession>
<name>A0AB39VT61_9GAMM</name>
<feature type="chain" id="PRO_5044335240" evidence="3">
    <location>
        <begin position="30"/>
        <end position="391"/>
    </location>
</feature>
<dbReference type="AlphaFoldDB" id="A0AB39VT61"/>
<evidence type="ECO:0000313" key="4">
    <source>
        <dbReference type="EMBL" id="XDU72472.1"/>
    </source>
</evidence>
<evidence type="ECO:0000256" key="2">
    <source>
        <dbReference type="ARBA" id="ARBA00022525"/>
    </source>
</evidence>
<dbReference type="InterPro" id="IPR006311">
    <property type="entry name" value="TAT_signal"/>
</dbReference>
<dbReference type="InterPro" id="IPR017996">
    <property type="entry name" value="MRJP/yellow-related"/>
</dbReference>
<dbReference type="GO" id="GO:0005576">
    <property type="term" value="C:extracellular region"/>
    <property type="evidence" value="ECO:0007669"/>
    <property type="project" value="UniProtKB-SubCell"/>
</dbReference>
<protein>
    <submittedName>
        <fullName evidence="4">L-dopachrome tautomerase-related protein</fullName>
    </submittedName>
</protein>
<dbReference type="Gene3D" id="2.120.10.30">
    <property type="entry name" value="TolB, C-terminal domain"/>
    <property type="match status" value="1"/>
</dbReference>
<reference evidence="4" key="1">
    <citation type="submission" date="2024-07" db="EMBL/GenBank/DDBJ databases">
        <authorList>
            <person name="Biller S.J."/>
        </authorList>
    </citation>
    <scope>NUCLEOTIDE SEQUENCE</scope>
    <source>
        <strain evidence="4">WC2420</strain>
    </source>
</reference>
<keyword evidence="3" id="KW-0732">Signal</keyword>
<comment type="subcellular location">
    <subcellularLocation>
        <location evidence="1">Secreted</location>
    </subcellularLocation>
</comment>
<dbReference type="PANTHER" id="PTHR10009">
    <property type="entry name" value="PROTEIN YELLOW-RELATED"/>
    <property type="match status" value="1"/>
</dbReference>
<dbReference type="Pfam" id="PF03022">
    <property type="entry name" value="MRJP"/>
    <property type="match status" value="1"/>
</dbReference>
<organism evidence="4">
    <name type="scientific">Rouxiella sp. WC2420</name>
    <dbReference type="NCBI Taxonomy" id="3234145"/>
    <lineage>
        <taxon>Bacteria</taxon>
        <taxon>Pseudomonadati</taxon>
        <taxon>Pseudomonadota</taxon>
        <taxon>Gammaproteobacteria</taxon>
        <taxon>Enterobacterales</taxon>
        <taxon>Yersiniaceae</taxon>
        <taxon>Rouxiella</taxon>
    </lineage>
</organism>
<proteinExistence type="predicted"/>
<evidence type="ECO:0000256" key="1">
    <source>
        <dbReference type="ARBA" id="ARBA00004613"/>
    </source>
</evidence>
<dbReference type="SUPFAM" id="SSF63829">
    <property type="entry name" value="Calcium-dependent phosphotriesterase"/>
    <property type="match status" value="1"/>
</dbReference>
<evidence type="ECO:0000256" key="3">
    <source>
        <dbReference type="SAM" id="SignalP"/>
    </source>
</evidence>